<proteinExistence type="predicted"/>
<keyword evidence="2" id="KW-1185">Reference proteome</keyword>
<dbReference type="Proteomes" id="UP000030428">
    <property type="component" value="Unassembled WGS sequence"/>
</dbReference>
<protein>
    <submittedName>
        <fullName evidence="1">Uncharacterized protein</fullName>
    </submittedName>
</protein>
<sequence length="64" mass="7522">MFREWSEADFPKLAKPEISLFREWSEADFPKQLISLFLVPTRGKGMPARTLRVLLQQTLENFPL</sequence>
<accession>A0A0A6S3G1</accession>
<gene>
    <name evidence="1" type="ORF">PN36_34430</name>
</gene>
<organism evidence="1 2">
    <name type="scientific">Candidatus Thiomargarita nelsonii</name>
    <dbReference type="NCBI Taxonomy" id="1003181"/>
    <lineage>
        <taxon>Bacteria</taxon>
        <taxon>Pseudomonadati</taxon>
        <taxon>Pseudomonadota</taxon>
        <taxon>Gammaproteobacteria</taxon>
        <taxon>Thiotrichales</taxon>
        <taxon>Thiotrichaceae</taxon>
        <taxon>Thiomargarita</taxon>
    </lineage>
</organism>
<dbReference type="EMBL" id="JSZA02000383">
    <property type="protein sequence ID" value="KHD06249.1"/>
    <property type="molecule type" value="Genomic_DNA"/>
</dbReference>
<evidence type="ECO:0000313" key="1">
    <source>
        <dbReference type="EMBL" id="KHD06249.1"/>
    </source>
</evidence>
<comment type="caution">
    <text evidence="1">The sequence shown here is derived from an EMBL/GenBank/DDBJ whole genome shotgun (WGS) entry which is preliminary data.</text>
</comment>
<dbReference type="AlphaFoldDB" id="A0A0A6S3G1"/>
<evidence type="ECO:0000313" key="2">
    <source>
        <dbReference type="Proteomes" id="UP000030428"/>
    </source>
</evidence>
<name>A0A0A6S3G1_9GAMM</name>
<reference evidence="1 2" key="1">
    <citation type="journal article" date="2016" name="Front. Microbiol.">
        <title>Single-Cell (Meta-)Genomics of a Dimorphic Candidatus Thiomargarita nelsonii Reveals Genomic Plasticity.</title>
        <authorList>
            <person name="Flood B.E."/>
            <person name="Fliss P."/>
            <person name="Jones D.S."/>
            <person name="Dick G.J."/>
            <person name="Jain S."/>
            <person name="Kaster A.K."/>
            <person name="Winkel M."/>
            <person name="Mussmann M."/>
            <person name="Bailey J."/>
        </authorList>
    </citation>
    <scope>NUCLEOTIDE SEQUENCE [LARGE SCALE GENOMIC DNA]</scope>
    <source>
        <strain evidence="1">Hydrate Ridge</strain>
    </source>
</reference>